<dbReference type="GO" id="GO:0000178">
    <property type="term" value="C:exosome (RNase complex)"/>
    <property type="evidence" value="ECO:0007669"/>
    <property type="project" value="UniProtKB-KW"/>
</dbReference>
<keyword evidence="2" id="KW-0862">Zinc</keyword>
<dbReference type="InterPro" id="IPR025721">
    <property type="entry name" value="Exosome_cplx_N_dom"/>
</dbReference>
<dbReference type="Pfam" id="PF14382">
    <property type="entry name" value="ECR1_N"/>
    <property type="match status" value="1"/>
</dbReference>
<protein>
    <recommendedName>
        <fullName evidence="2">Exosome complex component Csl4</fullName>
    </recommendedName>
</protein>
<dbReference type="eggNOG" id="arCOG00676">
    <property type="taxonomic scope" value="Archaea"/>
</dbReference>
<gene>
    <name evidence="2" type="primary">csl4</name>
    <name evidence="4" type="ordered locus">Calag_1161</name>
</gene>
<dbReference type="Gene3D" id="2.40.50.100">
    <property type="match status" value="1"/>
</dbReference>
<dbReference type="SUPFAM" id="SSF110324">
    <property type="entry name" value="Ribosomal L27 protein-like"/>
    <property type="match status" value="1"/>
</dbReference>
<dbReference type="GO" id="GO:0005737">
    <property type="term" value="C:cytoplasm"/>
    <property type="evidence" value="ECO:0007669"/>
    <property type="project" value="UniProtKB-SubCell"/>
</dbReference>
<evidence type="ECO:0000256" key="2">
    <source>
        <dbReference type="HAMAP-Rule" id="MF_00975"/>
    </source>
</evidence>
<dbReference type="EMBL" id="CP003378">
    <property type="protein sequence ID" value="AFZ70882.1"/>
    <property type="molecule type" value="Genomic_DNA"/>
</dbReference>
<dbReference type="Gene3D" id="2.20.70.10">
    <property type="match status" value="1"/>
</dbReference>
<dbReference type="STRING" id="1056495.Calag_1161"/>
<dbReference type="InterPro" id="IPR030850">
    <property type="entry name" value="Exosome_Csl4_arc"/>
</dbReference>
<dbReference type="GO" id="GO:0006396">
    <property type="term" value="P:RNA processing"/>
    <property type="evidence" value="ECO:0007669"/>
    <property type="project" value="InterPro"/>
</dbReference>
<dbReference type="GO" id="GO:0006401">
    <property type="term" value="P:RNA catabolic process"/>
    <property type="evidence" value="ECO:0007669"/>
    <property type="project" value="UniProtKB-UniRule"/>
</dbReference>
<dbReference type="Proteomes" id="UP000010469">
    <property type="component" value="Chromosome"/>
</dbReference>
<comment type="subunit">
    <text evidence="2">Component of the archaeal exosome complex. Forms a trimer of Rrp4 and/or Csl4 subunits. The trimer associates with an hexameric ring-like arrangement composed of 3 Rrp41-Rrp42 heterodimers. Interacts with DnaG.</text>
</comment>
<feature type="binding site" evidence="2">
    <location>
        <position position="181"/>
    </location>
    <ligand>
        <name>Zn(2+)</name>
        <dbReference type="ChEBI" id="CHEBI:29105"/>
    </ligand>
</feature>
<reference evidence="5" key="1">
    <citation type="submission" date="2012-03" db="EMBL/GenBank/DDBJ databases">
        <title>Complete genome of Caldisphaera lagunensis DSM 15908.</title>
        <authorList>
            <person name="Lucas S."/>
            <person name="Copeland A."/>
            <person name="Lapidus A."/>
            <person name="Glavina del Rio T."/>
            <person name="Dalin E."/>
            <person name="Tice H."/>
            <person name="Bruce D."/>
            <person name="Goodwin L."/>
            <person name="Pitluck S."/>
            <person name="Peters L."/>
            <person name="Mikhailova N."/>
            <person name="Teshima H."/>
            <person name="Kyrpides N."/>
            <person name="Mavromatis K."/>
            <person name="Ivanova N."/>
            <person name="Brettin T."/>
            <person name="Detter J.C."/>
            <person name="Han C."/>
            <person name="Larimer F."/>
            <person name="Land M."/>
            <person name="Hauser L."/>
            <person name="Markowitz V."/>
            <person name="Cheng J.-F."/>
            <person name="Hugenholtz P."/>
            <person name="Woyke T."/>
            <person name="Wu D."/>
            <person name="Spring S."/>
            <person name="Schroeder M."/>
            <person name="Brambilla E."/>
            <person name="Klenk H.-P."/>
            <person name="Eisen J.A."/>
        </authorList>
    </citation>
    <scope>NUCLEOTIDE SEQUENCE [LARGE SCALE GENOMIC DNA]</scope>
    <source>
        <strain evidence="5">DSM 15908 / JCM 11604 / IC-154</strain>
    </source>
</reference>
<feature type="binding site" evidence="2">
    <location>
        <position position="178"/>
    </location>
    <ligand>
        <name>Zn(2+)</name>
        <dbReference type="ChEBI" id="CHEBI:29105"/>
    </ligand>
</feature>
<evidence type="ECO:0000256" key="1">
    <source>
        <dbReference type="ARBA" id="ARBA00022835"/>
    </source>
</evidence>
<comment type="function">
    <text evidence="2">Non-catalytic component of the exosome, which is a complex involved in RNA degradation. Increases the RNA binding and the efficiency of RNA degradation. Helpful for the interaction of the exosome with A-poor RNAs.</text>
</comment>
<dbReference type="PANTHER" id="PTHR12686">
    <property type="entry name" value="3'-5' EXORIBONUCLEASE CSL4-RELATED"/>
    <property type="match status" value="1"/>
</dbReference>
<evidence type="ECO:0000313" key="5">
    <source>
        <dbReference type="Proteomes" id="UP000010469"/>
    </source>
</evidence>
<evidence type="ECO:0000259" key="3">
    <source>
        <dbReference type="Pfam" id="PF14382"/>
    </source>
</evidence>
<dbReference type="SUPFAM" id="SSF50249">
    <property type="entry name" value="Nucleic acid-binding proteins"/>
    <property type="match status" value="1"/>
</dbReference>
<comment type="similarity">
    <text evidence="2">Belongs to the CSL4 family.</text>
</comment>
<dbReference type="Gene3D" id="2.40.50.140">
    <property type="entry name" value="Nucleic acid-binding proteins"/>
    <property type="match status" value="1"/>
</dbReference>
<proteinExistence type="inferred from homology"/>
<dbReference type="AlphaFoldDB" id="L0ACK9"/>
<name>L0ACK9_CALLD</name>
<comment type="subcellular location">
    <subcellularLocation>
        <location evidence="2">Cytoplasm</location>
    </subcellularLocation>
</comment>
<evidence type="ECO:0000313" key="4">
    <source>
        <dbReference type="EMBL" id="AFZ70882.1"/>
    </source>
</evidence>
<dbReference type="HOGENOM" id="CLU_067135_1_1_2"/>
<dbReference type="HAMAP" id="MF_00975">
    <property type="entry name" value="Exosome_Csl4"/>
    <property type="match status" value="1"/>
</dbReference>
<keyword evidence="2" id="KW-0479">Metal-binding</keyword>
<dbReference type="InParanoid" id="L0ACK9"/>
<dbReference type="PANTHER" id="PTHR12686:SF8">
    <property type="entry name" value="EXOSOME COMPLEX COMPONENT CSL4"/>
    <property type="match status" value="1"/>
</dbReference>
<dbReference type="NCBIfam" id="NF034126">
    <property type="entry name" value="PRK09521.1"/>
    <property type="match status" value="1"/>
</dbReference>
<accession>L0ACK9</accession>
<feature type="domain" description="Exosome complex component N-terminal" evidence="3">
    <location>
        <begin position="9"/>
        <end position="48"/>
    </location>
</feature>
<keyword evidence="1 2" id="KW-0271">Exosome</keyword>
<dbReference type="GO" id="GO:0008270">
    <property type="term" value="F:zinc ion binding"/>
    <property type="evidence" value="ECO:0007669"/>
    <property type="project" value="UniProtKB-UniRule"/>
</dbReference>
<dbReference type="OrthoDB" id="6768at2157"/>
<dbReference type="KEGG" id="clg:Calag_1161"/>
<dbReference type="RefSeq" id="WP_015232779.1">
    <property type="nucleotide sequence ID" value="NC_019791.1"/>
</dbReference>
<keyword evidence="2" id="KW-0963">Cytoplasm</keyword>
<keyword evidence="5" id="KW-1185">Reference proteome</keyword>
<feature type="binding site" evidence="2">
    <location>
        <position position="161"/>
    </location>
    <ligand>
        <name>Zn(2+)</name>
        <dbReference type="ChEBI" id="CHEBI:29105"/>
    </ligand>
</feature>
<dbReference type="InterPro" id="IPR012340">
    <property type="entry name" value="NA-bd_OB-fold"/>
</dbReference>
<organism evidence="4 5">
    <name type="scientific">Caldisphaera lagunensis (strain DSM 15908 / JCM 11604 / ANMR 0165 / IC-154)</name>
    <dbReference type="NCBI Taxonomy" id="1056495"/>
    <lineage>
        <taxon>Archaea</taxon>
        <taxon>Thermoproteota</taxon>
        <taxon>Thermoprotei</taxon>
        <taxon>Acidilobales</taxon>
        <taxon>Caldisphaeraceae</taxon>
        <taxon>Caldisphaera</taxon>
    </lineage>
</organism>
<feature type="binding site" evidence="2">
    <location>
        <position position="164"/>
    </location>
    <ligand>
        <name>Zn(2+)</name>
        <dbReference type="ChEBI" id="CHEBI:29105"/>
    </ligand>
</feature>
<sequence length="210" mass="23486">MYYSLKNNVVVPGEVIAQQEEFVEGEGVYIDTETGYLRSMFLGKIAIDFNNRTISVNSYKKLKLPKKNSIVLGSVSSVRENIIFVDIYGVIVLYPRPKWEFEFSSPLSGAIISNQVGVDKFNDLMDIVKPGDIILAKVINSSNPYNLSLKGPQYGVIYSMCSKCGEIMIPQNNDQLKCPKCGNVEKRKISNLATSKLLKIDMKKTILMSP</sequence>
<dbReference type="GeneID" id="14212421"/>
<dbReference type="InterPro" id="IPR039771">
    <property type="entry name" value="Csl4"/>
</dbReference>